<reference evidence="14 15" key="1">
    <citation type="submission" date="2016-10" db="EMBL/GenBank/DDBJ databases">
        <authorList>
            <person name="de Groot N.N."/>
        </authorList>
    </citation>
    <scope>NUCLEOTIDE SEQUENCE [LARGE SCALE GENOMIC DNA]</scope>
    <source>
        <strain evidence="14 15">DSM 21668</strain>
    </source>
</reference>
<dbReference type="InterPro" id="IPR036097">
    <property type="entry name" value="HisK_dim/P_sf"/>
</dbReference>
<dbReference type="Pfam" id="PF02518">
    <property type="entry name" value="HATPase_c"/>
    <property type="match status" value="1"/>
</dbReference>
<evidence type="ECO:0000256" key="7">
    <source>
        <dbReference type="ARBA" id="ARBA00022777"/>
    </source>
</evidence>
<sequence length="464" mass="50515">MQIKHKIILWFSSLLAGSLLVFSVYVYFTYAALRQRAMEGWLERKARVTEQLLTTKGEVVGKVTTSMAEQAILLYTPADSLLLETVTGADFAPDTRFRETVRKKRFLPFSYPSPRHDYPKEGMALTYPGPAPSPDGKEYLVVVTAYDQEGYIRQKNLRDLLLIGNAVALTFVGLLGYFFSKQALKPLHHLIDQLQTSPAGPAPFRLRPDNPGDEVGVLAAAFNDLLVRQEKLIENQRSFISQASHELRTPLTTIKGWLETSLTYDSDAAGLRKGMSQAIRELDRLTGLSNGLLQLAQIDGVTAGLHPLDLTEVLLDAADTFGEQRPGQVLSVSFGDELTRNGNALLVDGNASLLKIALANLLDNAAKYSGGQAIDLAADLESPERVTVVVKDRGIGLKPGEEEQVLLPLVRGSNAGTISGFGIGLTLTHRIVQLHKGHFTLRARVGGGTEAVLSLPLLPPSNAI</sequence>
<evidence type="ECO:0000256" key="9">
    <source>
        <dbReference type="ARBA" id="ARBA00023012"/>
    </source>
</evidence>
<feature type="domain" description="HAMP" evidence="13">
    <location>
        <begin position="181"/>
        <end position="234"/>
    </location>
</feature>
<dbReference type="SUPFAM" id="SSF55874">
    <property type="entry name" value="ATPase domain of HSP90 chaperone/DNA topoisomerase II/histidine kinase"/>
    <property type="match status" value="1"/>
</dbReference>
<comment type="subcellular location">
    <subcellularLocation>
        <location evidence="2">Membrane</location>
    </subcellularLocation>
</comment>
<name>A0A1G9UZR6_9BACT</name>
<evidence type="ECO:0000256" key="8">
    <source>
        <dbReference type="ARBA" id="ARBA00022989"/>
    </source>
</evidence>
<dbReference type="RefSeq" id="WP_093206957.1">
    <property type="nucleotide sequence ID" value="NZ_FNGS01000008.1"/>
</dbReference>
<dbReference type="Gene3D" id="1.10.287.130">
    <property type="match status" value="1"/>
</dbReference>
<proteinExistence type="predicted"/>
<evidence type="ECO:0000256" key="10">
    <source>
        <dbReference type="ARBA" id="ARBA00023136"/>
    </source>
</evidence>
<dbReference type="InterPro" id="IPR004358">
    <property type="entry name" value="Sig_transdc_His_kin-like_C"/>
</dbReference>
<dbReference type="InterPro" id="IPR003661">
    <property type="entry name" value="HisK_dim/P_dom"/>
</dbReference>
<keyword evidence="6 11" id="KW-0812">Transmembrane</keyword>
<evidence type="ECO:0000259" key="12">
    <source>
        <dbReference type="PROSITE" id="PS50109"/>
    </source>
</evidence>
<feature type="domain" description="Histidine kinase" evidence="12">
    <location>
        <begin position="242"/>
        <end position="459"/>
    </location>
</feature>
<comment type="catalytic activity">
    <reaction evidence="1">
        <text>ATP + protein L-histidine = ADP + protein N-phospho-L-histidine.</text>
        <dbReference type="EC" id="2.7.13.3"/>
    </reaction>
</comment>
<keyword evidence="10 11" id="KW-0472">Membrane</keyword>
<evidence type="ECO:0000256" key="5">
    <source>
        <dbReference type="ARBA" id="ARBA00022679"/>
    </source>
</evidence>
<dbReference type="EMBL" id="FNGS01000008">
    <property type="protein sequence ID" value="SDM65388.1"/>
    <property type="molecule type" value="Genomic_DNA"/>
</dbReference>
<dbReference type="AlphaFoldDB" id="A0A1G9UZR6"/>
<dbReference type="GO" id="GO:0000155">
    <property type="term" value="F:phosphorelay sensor kinase activity"/>
    <property type="evidence" value="ECO:0007669"/>
    <property type="project" value="InterPro"/>
</dbReference>
<feature type="transmembrane region" description="Helical" evidence="11">
    <location>
        <begin position="7"/>
        <end position="28"/>
    </location>
</feature>
<evidence type="ECO:0000313" key="15">
    <source>
        <dbReference type="Proteomes" id="UP000198901"/>
    </source>
</evidence>
<dbReference type="SMART" id="SM00388">
    <property type="entry name" value="HisKA"/>
    <property type="match status" value="1"/>
</dbReference>
<evidence type="ECO:0000256" key="4">
    <source>
        <dbReference type="ARBA" id="ARBA00022553"/>
    </source>
</evidence>
<dbReference type="SMART" id="SM00387">
    <property type="entry name" value="HATPase_c"/>
    <property type="match status" value="1"/>
</dbReference>
<dbReference type="EC" id="2.7.13.3" evidence="3"/>
<evidence type="ECO:0000256" key="3">
    <source>
        <dbReference type="ARBA" id="ARBA00012438"/>
    </source>
</evidence>
<evidence type="ECO:0000256" key="2">
    <source>
        <dbReference type="ARBA" id="ARBA00004370"/>
    </source>
</evidence>
<accession>A0A1G9UZR6</accession>
<keyword evidence="15" id="KW-1185">Reference proteome</keyword>
<dbReference type="InterPro" id="IPR003594">
    <property type="entry name" value="HATPase_dom"/>
</dbReference>
<dbReference type="SUPFAM" id="SSF47384">
    <property type="entry name" value="Homodimeric domain of signal transducing histidine kinase"/>
    <property type="match status" value="1"/>
</dbReference>
<protein>
    <recommendedName>
        <fullName evidence="3">histidine kinase</fullName>
        <ecNumber evidence="3">2.7.13.3</ecNumber>
    </recommendedName>
</protein>
<dbReference type="STRING" id="563176.SAMN04488090_3905"/>
<dbReference type="InterPro" id="IPR036890">
    <property type="entry name" value="HATPase_C_sf"/>
</dbReference>
<evidence type="ECO:0000256" key="11">
    <source>
        <dbReference type="SAM" id="Phobius"/>
    </source>
</evidence>
<keyword evidence="4" id="KW-0597">Phosphoprotein</keyword>
<evidence type="ECO:0000256" key="1">
    <source>
        <dbReference type="ARBA" id="ARBA00000085"/>
    </source>
</evidence>
<gene>
    <name evidence="14" type="ORF">SAMN04488090_3905</name>
</gene>
<dbReference type="InterPro" id="IPR005467">
    <property type="entry name" value="His_kinase_dom"/>
</dbReference>
<dbReference type="PRINTS" id="PR00344">
    <property type="entry name" value="BCTRLSENSOR"/>
</dbReference>
<keyword evidence="8 11" id="KW-1133">Transmembrane helix</keyword>
<dbReference type="Gene3D" id="3.30.565.10">
    <property type="entry name" value="Histidine kinase-like ATPase, C-terminal domain"/>
    <property type="match status" value="1"/>
</dbReference>
<dbReference type="InterPro" id="IPR003660">
    <property type="entry name" value="HAMP_dom"/>
</dbReference>
<dbReference type="Gene3D" id="6.10.340.10">
    <property type="match status" value="1"/>
</dbReference>
<keyword evidence="9" id="KW-0902">Two-component regulatory system</keyword>
<keyword evidence="5" id="KW-0808">Transferase</keyword>
<dbReference type="OrthoDB" id="913606at2"/>
<dbReference type="GO" id="GO:0016020">
    <property type="term" value="C:membrane"/>
    <property type="evidence" value="ECO:0007669"/>
    <property type="project" value="UniProtKB-SubCell"/>
</dbReference>
<organism evidence="14 15">
    <name type="scientific">Siphonobacter aquaeclarae</name>
    <dbReference type="NCBI Taxonomy" id="563176"/>
    <lineage>
        <taxon>Bacteria</taxon>
        <taxon>Pseudomonadati</taxon>
        <taxon>Bacteroidota</taxon>
        <taxon>Cytophagia</taxon>
        <taxon>Cytophagales</taxon>
        <taxon>Cytophagaceae</taxon>
        <taxon>Siphonobacter</taxon>
    </lineage>
</organism>
<dbReference type="PROSITE" id="PS50885">
    <property type="entry name" value="HAMP"/>
    <property type="match status" value="1"/>
</dbReference>
<dbReference type="Pfam" id="PF00512">
    <property type="entry name" value="HisKA"/>
    <property type="match status" value="1"/>
</dbReference>
<feature type="transmembrane region" description="Helical" evidence="11">
    <location>
        <begin position="160"/>
        <end position="179"/>
    </location>
</feature>
<dbReference type="InterPro" id="IPR050428">
    <property type="entry name" value="TCS_sensor_his_kinase"/>
</dbReference>
<evidence type="ECO:0000256" key="6">
    <source>
        <dbReference type="ARBA" id="ARBA00022692"/>
    </source>
</evidence>
<dbReference type="PROSITE" id="PS50109">
    <property type="entry name" value="HIS_KIN"/>
    <property type="match status" value="1"/>
</dbReference>
<dbReference type="PANTHER" id="PTHR45436">
    <property type="entry name" value="SENSOR HISTIDINE KINASE YKOH"/>
    <property type="match status" value="1"/>
</dbReference>
<dbReference type="PANTHER" id="PTHR45436:SF5">
    <property type="entry name" value="SENSOR HISTIDINE KINASE TRCS"/>
    <property type="match status" value="1"/>
</dbReference>
<evidence type="ECO:0000259" key="13">
    <source>
        <dbReference type="PROSITE" id="PS50885"/>
    </source>
</evidence>
<evidence type="ECO:0000313" key="14">
    <source>
        <dbReference type="EMBL" id="SDM65388.1"/>
    </source>
</evidence>
<keyword evidence="7 14" id="KW-0418">Kinase</keyword>
<dbReference type="CDD" id="cd00082">
    <property type="entry name" value="HisKA"/>
    <property type="match status" value="1"/>
</dbReference>
<dbReference type="Proteomes" id="UP000198901">
    <property type="component" value="Unassembled WGS sequence"/>
</dbReference>